<evidence type="ECO:0000313" key="1">
    <source>
        <dbReference type="EMBL" id="NER31109.1"/>
    </source>
</evidence>
<name>A0A6B3NDD4_9CYAN</name>
<reference evidence="1" key="1">
    <citation type="submission" date="2019-11" db="EMBL/GenBank/DDBJ databases">
        <title>Genomic insights into an expanded diversity of filamentous marine cyanobacteria reveals the extraordinary biosynthetic potential of Moorea and Okeania.</title>
        <authorList>
            <person name="Ferreira Leao T."/>
            <person name="Wang M."/>
            <person name="Moss N."/>
            <person name="Da Silva R."/>
            <person name="Sanders J."/>
            <person name="Nurk S."/>
            <person name="Gurevich A."/>
            <person name="Humphrey G."/>
            <person name="Reher R."/>
            <person name="Zhu Q."/>
            <person name="Belda-Ferre P."/>
            <person name="Glukhov E."/>
            <person name="Rex R."/>
            <person name="Dorrestein P.C."/>
            <person name="Knight R."/>
            <person name="Pevzner P."/>
            <person name="Gerwick W.H."/>
            <person name="Gerwick L."/>
        </authorList>
    </citation>
    <scope>NUCLEOTIDE SEQUENCE</scope>
    <source>
        <strain evidence="1">SIO1C4</strain>
    </source>
</reference>
<protein>
    <submittedName>
        <fullName evidence="1">Uncharacterized protein</fullName>
    </submittedName>
</protein>
<gene>
    <name evidence="1" type="ORF">F6J89_26690</name>
</gene>
<comment type="caution">
    <text evidence="1">The sequence shown here is derived from an EMBL/GenBank/DDBJ whole genome shotgun (WGS) entry which is preliminary data.</text>
</comment>
<proteinExistence type="predicted"/>
<dbReference type="EMBL" id="JAAHFQ010000723">
    <property type="protein sequence ID" value="NER31109.1"/>
    <property type="molecule type" value="Genomic_DNA"/>
</dbReference>
<sequence>MTYTQEHSPQNYCECEFTVPIKLNVPITINSEVCINYVHPVKQKLPVFIQPDLMLEPEVKGKAPKCYSPLPYQGKEMLPTTN</sequence>
<dbReference type="AlphaFoldDB" id="A0A6B3NDD4"/>
<organism evidence="1">
    <name type="scientific">Symploca sp. SIO1C4</name>
    <dbReference type="NCBI Taxonomy" id="2607765"/>
    <lineage>
        <taxon>Bacteria</taxon>
        <taxon>Bacillati</taxon>
        <taxon>Cyanobacteriota</taxon>
        <taxon>Cyanophyceae</taxon>
        <taxon>Coleofasciculales</taxon>
        <taxon>Coleofasciculaceae</taxon>
        <taxon>Symploca</taxon>
    </lineage>
</organism>
<accession>A0A6B3NDD4</accession>